<feature type="transmembrane region" description="Helical" evidence="1">
    <location>
        <begin position="49"/>
        <end position="70"/>
    </location>
</feature>
<sequence>MLRDYVRRLLQLAAGIAVSSLGIVLMLQANVGLEPWSVLQQGLTLVLPISYGLATVIAGAAAIGLAVLLGESFGVGTIVNIIGCGVCIDAMLALDWVPQLHSLPGGIAMLLAGLELLALGTWMYMRSALGAGPRDALMVALARKTGRSAGVCRICADILVTVSGFLLGGQFGIGTVISALGLGSLINLNFSLLHFRPAKVHQENIAETLRYPRS</sequence>
<evidence type="ECO:0000313" key="2">
    <source>
        <dbReference type="EMBL" id="MBC5695017.1"/>
    </source>
</evidence>
<feature type="transmembrane region" description="Helical" evidence="1">
    <location>
        <begin position="173"/>
        <end position="193"/>
    </location>
</feature>
<dbReference type="PANTHER" id="PTHR40078:SF1">
    <property type="entry name" value="INTEGRAL MEMBRANE PROTEIN"/>
    <property type="match status" value="1"/>
</dbReference>
<dbReference type="RefSeq" id="WP_186969330.1">
    <property type="nucleotide sequence ID" value="NZ_JACOPK010000003.1"/>
</dbReference>
<reference evidence="2 3" key="1">
    <citation type="submission" date="2020-08" db="EMBL/GenBank/DDBJ databases">
        <title>Genome public.</title>
        <authorList>
            <person name="Liu C."/>
            <person name="Sun Q."/>
        </authorList>
    </citation>
    <scope>NUCLEOTIDE SEQUENCE [LARGE SCALE GENOMIC DNA]</scope>
    <source>
        <strain evidence="2 3">M2</strain>
    </source>
</reference>
<organism evidence="2 3">
    <name type="scientific">Agathobaculum hominis</name>
    <dbReference type="NCBI Taxonomy" id="2763014"/>
    <lineage>
        <taxon>Bacteria</taxon>
        <taxon>Bacillati</taxon>
        <taxon>Bacillota</taxon>
        <taxon>Clostridia</taxon>
        <taxon>Eubacteriales</taxon>
        <taxon>Butyricicoccaceae</taxon>
        <taxon>Agathobaculum</taxon>
    </lineage>
</organism>
<dbReference type="Pfam" id="PF19700">
    <property type="entry name" value="DUF6198"/>
    <property type="match status" value="1"/>
</dbReference>
<comment type="caution">
    <text evidence="2">The sequence shown here is derived from an EMBL/GenBank/DDBJ whole genome shotgun (WGS) entry which is preliminary data.</text>
</comment>
<evidence type="ECO:0008006" key="4">
    <source>
        <dbReference type="Google" id="ProtNLM"/>
    </source>
</evidence>
<evidence type="ECO:0000256" key="1">
    <source>
        <dbReference type="SAM" id="Phobius"/>
    </source>
</evidence>
<keyword evidence="3" id="KW-1185">Reference proteome</keyword>
<proteinExistence type="predicted"/>
<keyword evidence="1" id="KW-1133">Transmembrane helix</keyword>
<evidence type="ECO:0000313" key="3">
    <source>
        <dbReference type="Proteomes" id="UP000641741"/>
    </source>
</evidence>
<accession>A0ABR7GL41</accession>
<dbReference type="Proteomes" id="UP000641741">
    <property type="component" value="Unassembled WGS sequence"/>
</dbReference>
<dbReference type="InterPro" id="IPR038750">
    <property type="entry name" value="YczE/YyaS-like"/>
</dbReference>
<dbReference type="PANTHER" id="PTHR40078">
    <property type="entry name" value="INTEGRAL MEMBRANE PROTEIN-RELATED"/>
    <property type="match status" value="1"/>
</dbReference>
<name>A0ABR7GL41_9FIRM</name>
<feature type="transmembrane region" description="Helical" evidence="1">
    <location>
        <begin position="12"/>
        <end position="29"/>
    </location>
</feature>
<gene>
    <name evidence="2" type="ORF">H8S02_03535</name>
</gene>
<dbReference type="EMBL" id="JACOPK010000003">
    <property type="protein sequence ID" value="MBC5695017.1"/>
    <property type="molecule type" value="Genomic_DNA"/>
</dbReference>
<keyword evidence="1" id="KW-0472">Membrane</keyword>
<keyword evidence="1" id="KW-0812">Transmembrane</keyword>
<feature type="transmembrane region" description="Helical" evidence="1">
    <location>
        <begin position="77"/>
        <end position="97"/>
    </location>
</feature>
<feature type="transmembrane region" description="Helical" evidence="1">
    <location>
        <begin position="103"/>
        <end position="125"/>
    </location>
</feature>
<feature type="transmembrane region" description="Helical" evidence="1">
    <location>
        <begin position="146"/>
        <end position="167"/>
    </location>
</feature>
<protein>
    <recommendedName>
        <fullName evidence="4">YitT family protein</fullName>
    </recommendedName>
</protein>